<dbReference type="PANTHER" id="PTHR43736:SF1">
    <property type="entry name" value="DIHYDRONEOPTERIN TRIPHOSPHATE DIPHOSPHATASE"/>
    <property type="match status" value="1"/>
</dbReference>
<gene>
    <name evidence="3" type="ORF">H4R26_003699</name>
</gene>
<dbReference type="Pfam" id="PF00293">
    <property type="entry name" value="NUDIX"/>
    <property type="match status" value="1"/>
</dbReference>
<dbReference type="InterPro" id="IPR020476">
    <property type="entry name" value="Nudix_hydrolase"/>
</dbReference>
<dbReference type="PROSITE" id="PS51462">
    <property type="entry name" value="NUDIX"/>
    <property type="match status" value="1"/>
</dbReference>
<organism evidence="3 4">
    <name type="scientific">Coemansia thaxteri</name>
    <dbReference type="NCBI Taxonomy" id="2663907"/>
    <lineage>
        <taxon>Eukaryota</taxon>
        <taxon>Fungi</taxon>
        <taxon>Fungi incertae sedis</taxon>
        <taxon>Zoopagomycota</taxon>
        <taxon>Kickxellomycotina</taxon>
        <taxon>Kickxellomycetes</taxon>
        <taxon>Kickxellales</taxon>
        <taxon>Kickxellaceae</taxon>
        <taxon>Coemansia</taxon>
    </lineage>
</organism>
<feature type="domain" description="Nudix hydrolase" evidence="2">
    <location>
        <begin position="1"/>
        <end position="135"/>
    </location>
</feature>
<proteinExistence type="predicted"/>
<dbReference type="InterPro" id="IPR000086">
    <property type="entry name" value="NUDIX_hydrolase_dom"/>
</dbReference>
<keyword evidence="1" id="KW-0378">Hydrolase</keyword>
<sequence>MPSVLIVQRAAHERSFPNEWEIPGGHVDPGESVLEAVSREIYEETALEVTKVLCEFSGFSYWSTEHQESEANNVGNTALPVCTLQLNFCVLVKDTQPVNLNPDEHQQYAWCTRETLETYKMTPEMKQVVSDSLDALAAASLCLQLAES</sequence>
<dbReference type="GO" id="GO:0016787">
    <property type="term" value="F:hydrolase activity"/>
    <property type="evidence" value="ECO:0007669"/>
    <property type="project" value="UniProtKB-KW"/>
</dbReference>
<dbReference type="Proteomes" id="UP001150907">
    <property type="component" value="Unassembled WGS sequence"/>
</dbReference>
<keyword evidence="4" id="KW-1185">Reference proteome</keyword>
<dbReference type="CDD" id="cd02883">
    <property type="entry name" value="NUDIX_Hydrolase"/>
    <property type="match status" value="1"/>
</dbReference>
<protein>
    <recommendedName>
        <fullName evidence="2">Nudix hydrolase domain-containing protein</fullName>
    </recommendedName>
</protein>
<dbReference type="InterPro" id="IPR015797">
    <property type="entry name" value="NUDIX_hydrolase-like_dom_sf"/>
</dbReference>
<dbReference type="OrthoDB" id="276276at2759"/>
<evidence type="ECO:0000259" key="2">
    <source>
        <dbReference type="PROSITE" id="PS51462"/>
    </source>
</evidence>
<name>A0A9W8BHL7_9FUNG</name>
<dbReference type="AlphaFoldDB" id="A0A9W8BHL7"/>
<accession>A0A9W8BHL7</accession>
<dbReference type="PANTHER" id="PTHR43736">
    <property type="entry name" value="ADP-RIBOSE PYROPHOSPHATASE"/>
    <property type="match status" value="1"/>
</dbReference>
<dbReference type="EMBL" id="JANBQF010000319">
    <property type="protein sequence ID" value="KAJ2002256.1"/>
    <property type="molecule type" value="Genomic_DNA"/>
</dbReference>
<comment type="caution">
    <text evidence="3">The sequence shown here is derived from an EMBL/GenBank/DDBJ whole genome shotgun (WGS) entry which is preliminary data.</text>
</comment>
<reference evidence="3" key="1">
    <citation type="submission" date="2022-07" db="EMBL/GenBank/DDBJ databases">
        <title>Phylogenomic reconstructions and comparative analyses of Kickxellomycotina fungi.</title>
        <authorList>
            <person name="Reynolds N.K."/>
            <person name="Stajich J.E."/>
            <person name="Barry K."/>
            <person name="Grigoriev I.V."/>
            <person name="Crous P."/>
            <person name="Smith M.E."/>
        </authorList>
    </citation>
    <scope>NUCLEOTIDE SEQUENCE</scope>
    <source>
        <strain evidence="3">IMI 214461</strain>
    </source>
</reference>
<dbReference type="Gene3D" id="3.90.79.10">
    <property type="entry name" value="Nucleoside Triphosphate Pyrophosphohydrolase"/>
    <property type="match status" value="1"/>
</dbReference>
<dbReference type="PRINTS" id="PR00502">
    <property type="entry name" value="NUDIXFAMILY"/>
</dbReference>
<evidence type="ECO:0000313" key="3">
    <source>
        <dbReference type="EMBL" id="KAJ2002256.1"/>
    </source>
</evidence>
<evidence type="ECO:0000313" key="4">
    <source>
        <dbReference type="Proteomes" id="UP001150907"/>
    </source>
</evidence>
<dbReference type="SUPFAM" id="SSF55811">
    <property type="entry name" value="Nudix"/>
    <property type="match status" value="1"/>
</dbReference>
<evidence type="ECO:0000256" key="1">
    <source>
        <dbReference type="ARBA" id="ARBA00022801"/>
    </source>
</evidence>